<dbReference type="EMBL" id="JBHSKD010000008">
    <property type="protein sequence ID" value="MFC5176848.1"/>
    <property type="molecule type" value="Genomic_DNA"/>
</dbReference>
<organism evidence="2 3">
    <name type="scientific">Nocardioides taihuensis</name>
    <dbReference type="NCBI Taxonomy" id="1835606"/>
    <lineage>
        <taxon>Bacteria</taxon>
        <taxon>Bacillati</taxon>
        <taxon>Actinomycetota</taxon>
        <taxon>Actinomycetes</taxon>
        <taxon>Propionibacteriales</taxon>
        <taxon>Nocardioidaceae</taxon>
        <taxon>Nocardioides</taxon>
    </lineage>
</organism>
<dbReference type="Pfam" id="PF13302">
    <property type="entry name" value="Acetyltransf_3"/>
    <property type="match status" value="1"/>
</dbReference>
<dbReference type="Proteomes" id="UP001596087">
    <property type="component" value="Unassembled WGS sequence"/>
</dbReference>
<keyword evidence="2" id="KW-0012">Acyltransferase</keyword>
<evidence type="ECO:0000313" key="2">
    <source>
        <dbReference type="EMBL" id="MFC5176848.1"/>
    </source>
</evidence>
<keyword evidence="3" id="KW-1185">Reference proteome</keyword>
<dbReference type="EC" id="2.3.-.-" evidence="2"/>
<feature type="domain" description="N-acetyltransferase" evidence="1">
    <location>
        <begin position="10"/>
        <end position="171"/>
    </location>
</feature>
<protein>
    <submittedName>
        <fullName evidence="2">GNAT family N-acetyltransferase</fullName>
        <ecNumber evidence="2">2.3.-.-</ecNumber>
    </submittedName>
</protein>
<dbReference type="GO" id="GO:0016746">
    <property type="term" value="F:acyltransferase activity"/>
    <property type="evidence" value="ECO:0007669"/>
    <property type="project" value="UniProtKB-KW"/>
</dbReference>
<gene>
    <name evidence="2" type="ORF">ACFPGP_09205</name>
</gene>
<dbReference type="InterPro" id="IPR051531">
    <property type="entry name" value="N-acetyltransferase"/>
</dbReference>
<dbReference type="PANTHER" id="PTHR43792:SF1">
    <property type="entry name" value="N-ACETYLTRANSFERASE DOMAIN-CONTAINING PROTEIN"/>
    <property type="match status" value="1"/>
</dbReference>
<dbReference type="InterPro" id="IPR000182">
    <property type="entry name" value="GNAT_dom"/>
</dbReference>
<dbReference type="InterPro" id="IPR016181">
    <property type="entry name" value="Acyl_CoA_acyltransferase"/>
</dbReference>
<comment type="caution">
    <text evidence="2">The sequence shown here is derived from an EMBL/GenBank/DDBJ whole genome shotgun (WGS) entry which is preliminary data.</text>
</comment>
<dbReference type="PANTHER" id="PTHR43792">
    <property type="entry name" value="GNAT FAMILY, PUTATIVE (AFU_ORTHOLOGUE AFUA_3G00765)-RELATED-RELATED"/>
    <property type="match status" value="1"/>
</dbReference>
<dbReference type="SUPFAM" id="SSF55729">
    <property type="entry name" value="Acyl-CoA N-acyltransferases (Nat)"/>
    <property type="match status" value="1"/>
</dbReference>
<evidence type="ECO:0000313" key="3">
    <source>
        <dbReference type="Proteomes" id="UP001596087"/>
    </source>
</evidence>
<reference evidence="3" key="1">
    <citation type="journal article" date="2019" name="Int. J. Syst. Evol. Microbiol.">
        <title>The Global Catalogue of Microorganisms (GCM) 10K type strain sequencing project: providing services to taxonomists for standard genome sequencing and annotation.</title>
        <authorList>
            <consortium name="The Broad Institute Genomics Platform"/>
            <consortium name="The Broad Institute Genome Sequencing Center for Infectious Disease"/>
            <person name="Wu L."/>
            <person name="Ma J."/>
        </authorList>
    </citation>
    <scope>NUCLEOTIDE SEQUENCE [LARGE SCALE GENOMIC DNA]</scope>
    <source>
        <strain evidence="3">DFY41</strain>
    </source>
</reference>
<dbReference type="PROSITE" id="PS51186">
    <property type="entry name" value="GNAT"/>
    <property type="match status" value="1"/>
</dbReference>
<proteinExistence type="predicted"/>
<evidence type="ECO:0000259" key="1">
    <source>
        <dbReference type="PROSITE" id="PS51186"/>
    </source>
</evidence>
<dbReference type="Gene3D" id="3.40.630.30">
    <property type="match status" value="1"/>
</dbReference>
<name>A0ABW0BI31_9ACTN</name>
<keyword evidence="2" id="KW-0808">Transferase</keyword>
<dbReference type="RefSeq" id="WP_378589439.1">
    <property type="nucleotide sequence ID" value="NZ_JBHSKD010000008.1"/>
</dbReference>
<accession>A0ABW0BI31</accession>
<sequence>MRPTLRTARLTLRPVRDDDLAALVAMNADPEVMAYLGPTQTAEEVAAELPGWVAGEGDFGLWAGDAADGFAGIWFLSADPEDPDAGETGWRLPRAAWGHGYAVEGARALVEHAFTTLGLHRVWAETMAVNTRSRRVMERLGMSYVRTYVDQWDEPIPGWEQGEVVHELRRE</sequence>